<name>A0A8S1US14_PAROT</name>
<feature type="transmembrane region" description="Helical" evidence="1">
    <location>
        <begin position="69"/>
        <end position="89"/>
    </location>
</feature>
<comment type="caution">
    <text evidence="2">The sequence shown here is derived from an EMBL/GenBank/DDBJ whole genome shotgun (WGS) entry which is preliminary data.</text>
</comment>
<evidence type="ECO:0000313" key="3">
    <source>
        <dbReference type="Proteomes" id="UP000683925"/>
    </source>
</evidence>
<proteinExistence type="predicted"/>
<evidence type="ECO:0000256" key="1">
    <source>
        <dbReference type="SAM" id="Phobius"/>
    </source>
</evidence>
<dbReference type="OMA" id="LWEHLLY"/>
<accession>A0A8S1US14</accession>
<dbReference type="OrthoDB" id="290873at2759"/>
<keyword evidence="1" id="KW-1133">Transmembrane helix</keyword>
<keyword evidence="1" id="KW-0812">Transmembrane</keyword>
<sequence>MSLFDIIKSALYCYLLLPIVFGNTAVISKSQNVLNKSLQGKSCSDKCRNNDDYDRCYNDCKTEKEKPMIQINSITCIVLGLMFILFIIWKRRQVIRLFRCVRNRRTIMMESFLNNAILIKNSGLLLNQLRKTSKILSQQKNELIFTQNGKLLKEENVQIVCKINEEKQYIQITLMGNDKYGTWSGSGFAIIDFNYQIKIWFLKDYEEQREARISGLWEHLLYQGEYDEEVNIFSGQWYYDGFENDLTYSGTWILKLL</sequence>
<gene>
    <name evidence="2" type="ORF">POCTA_138.1.T0500033</name>
</gene>
<protein>
    <recommendedName>
        <fullName evidence="4">Transmembrane protein</fullName>
    </recommendedName>
</protein>
<dbReference type="AlphaFoldDB" id="A0A8S1US14"/>
<reference evidence="2" key="1">
    <citation type="submission" date="2021-01" db="EMBL/GenBank/DDBJ databases">
        <authorList>
            <consortium name="Genoscope - CEA"/>
            <person name="William W."/>
        </authorList>
    </citation>
    <scope>NUCLEOTIDE SEQUENCE</scope>
</reference>
<evidence type="ECO:0008006" key="4">
    <source>
        <dbReference type="Google" id="ProtNLM"/>
    </source>
</evidence>
<dbReference type="EMBL" id="CAJJDP010000050">
    <property type="protein sequence ID" value="CAD8167345.1"/>
    <property type="molecule type" value="Genomic_DNA"/>
</dbReference>
<keyword evidence="3" id="KW-1185">Reference proteome</keyword>
<keyword evidence="1" id="KW-0472">Membrane</keyword>
<feature type="transmembrane region" description="Helical" evidence="1">
    <location>
        <begin position="12"/>
        <end position="28"/>
    </location>
</feature>
<dbReference type="Proteomes" id="UP000683925">
    <property type="component" value="Unassembled WGS sequence"/>
</dbReference>
<evidence type="ECO:0000313" key="2">
    <source>
        <dbReference type="EMBL" id="CAD8167345.1"/>
    </source>
</evidence>
<organism evidence="2 3">
    <name type="scientific">Paramecium octaurelia</name>
    <dbReference type="NCBI Taxonomy" id="43137"/>
    <lineage>
        <taxon>Eukaryota</taxon>
        <taxon>Sar</taxon>
        <taxon>Alveolata</taxon>
        <taxon>Ciliophora</taxon>
        <taxon>Intramacronucleata</taxon>
        <taxon>Oligohymenophorea</taxon>
        <taxon>Peniculida</taxon>
        <taxon>Parameciidae</taxon>
        <taxon>Paramecium</taxon>
    </lineage>
</organism>